<gene>
    <name evidence="3" type="ORF">DGAL_LOCUS15469</name>
</gene>
<sequence>MLSLQHLISKATSFCSMEPSQSIQCVSQNMMTAATAESGDMFVNRSYQHLASSHRGSKWLWFLTTCLAFAFGVGVGIALPVIYASSSVVNEINNSTLLASWSIVQDSSTRVHLPFNLTSTKRNMSSIPIPVRKSARMKAHFNKKQIEIQQSTRQALDTKEPILTDVNSTNDVEAVTVDVVSFVQPQTSWVPAGNEDGRNVTTVLGEAVKGIFWSNVVEDILPIGFDERNAKEWRDFSHQSSIQRVEEGCGRMQNRLITFENGRKSCCRYRQNFDQIQGEIFSFYLSRLLGLRNLPPSSLGLVRPFESKWINVQSSLSQAQWIEDRPVVYTQYLNDLEPAYIPLQFRGRHRHLSPLDVQHHKLQENVDRNELITLAQWSDLLIFDYLTANLDRMVNNLYNMQWNPAMMDSPAHNLARDPKTGLLVFLDNESGLLHGYRLLNKYEIYHKSLLDSLCVFRRSTVESLQRLQSKKNVGKLLREMLETNDQPLLEVLSFLPEKSIKTLNYRIEQVLGQVTKCQSLYGS</sequence>
<comment type="caution">
    <text evidence="3">The sequence shown here is derived from an EMBL/GenBank/DDBJ whole genome shotgun (WGS) entry which is preliminary data.</text>
</comment>
<dbReference type="OrthoDB" id="10055077at2759"/>
<evidence type="ECO:0000256" key="1">
    <source>
        <dbReference type="SAM" id="Phobius"/>
    </source>
</evidence>
<keyword evidence="1" id="KW-0812">Transmembrane</keyword>
<organism evidence="3 4">
    <name type="scientific">Daphnia galeata</name>
    <dbReference type="NCBI Taxonomy" id="27404"/>
    <lineage>
        <taxon>Eukaryota</taxon>
        <taxon>Metazoa</taxon>
        <taxon>Ecdysozoa</taxon>
        <taxon>Arthropoda</taxon>
        <taxon>Crustacea</taxon>
        <taxon>Branchiopoda</taxon>
        <taxon>Diplostraca</taxon>
        <taxon>Cladocera</taxon>
        <taxon>Anomopoda</taxon>
        <taxon>Daphniidae</taxon>
        <taxon>Daphnia</taxon>
    </lineage>
</organism>
<dbReference type="CDD" id="cd10468">
    <property type="entry name" value="Four-jointed-like_C"/>
    <property type="match status" value="1"/>
</dbReference>
<protein>
    <recommendedName>
        <fullName evidence="2">FAM20 C-terminal domain-containing protein</fullName>
    </recommendedName>
</protein>
<dbReference type="PRINTS" id="PR02072">
    <property type="entry name" value="4JOINTEDBOX1"/>
</dbReference>
<dbReference type="GO" id="GO:0007267">
    <property type="term" value="P:cell-cell signaling"/>
    <property type="evidence" value="ECO:0007669"/>
    <property type="project" value="TreeGrafter"/>
</dbReference>
<reference evidence="3" key="1">
    <citation type="submission" date="2021-11" db="EMBL/GenBank/DDBJ databases">
        <authorList>
            <person name="Schell T."/>
        </authorList>
    </citation>
    <scope>NUCLEOTIDE SEQUENCE</scope>
    <source>
        <strain evidence="3">M5</strain>
    </source>
</reference>
<evidence type="ECO:0000259" key="2">
    <source>
        <dbReference type="Pfam" id="PF06702"/>
    </source>
</evidence>
<keyword evidence="1" id="KW-0472">Membrane</keyword>
<dbReference type="InterPro" id="IPR024868">
    <property type="entry name" value="FJX1/FJ"/>
</dbReference>
<dbReference type="EMBL" id="CAKKLH010000317">
    <property type="protein sequence ID" value="CAH0111815.1"/>
    <property type="molecule type" value="Genomic_DNA"/>
</dbReference>
<feature type="transmembrane region" description="Helical" evidence="1">
    <location>
        <begin position="59"/>
        <end position="83"/>
    </location>
</feature>
<dbReference type="InterPro" id="IPR009581">
    <property type="entry name" value="FAM20_C"/>
</dbReference>
<keyword evidence="1" id="KW-1133">Transmembrane helix</keyword>
<dbReference type="PANTHER" id="PTHR13147:SF5">
    <property type="entry name" value="FOUR-JOINTED BOX PROTEIN 1"/>
    <property type="match status" value="1"/>
</dbReference>
<evidence type="ECO:0000313" key="4">
    <source>
        <dbReference type="Proteomes" id="UP000789390"/>
    </source>
</evidence>
<feature type="domain" description="FAM20 C-terminal" evidence="2">
    <location>
        <begin position="375"/>
        <end position="519"/>
    </location>
</feature>
<dbReference type="Pfam" id="PF06702">
    <property type="entry name" value="Fam20C"/>
    <property type="match status" value="1"/>
</dbReference>
<dbReference type="PANTHER" id="PTHR13147">
    <property type="entry name" value="FOUR-JOINTED BOX PROTEIN 1"/>
    <property type="match status" value="1"/>
</dbReference>
<keyword evidence="4" id="KW-1185">Reference proteome</keyword>
<evidence type="ECO:0000313" key="3">
    <source>
        <dbReference type="EMBL" id="CAH0111815.1"/>
    </source>
</evidence>
<dbReference type="Proteomes" id="UP000789390">
    <property type="component" value="Unassembled WGS sequence"/>
</dbReference>
<dbReference type="AlphaFoldDB" id="A0A8J2S2W5"/>
<accession>A0A8J2S2W5</accession>
<dbReference type="GO" id="GO:0005615">
    <property type="term" value="C:extracellular space"/>
    <property type="evidence" value="ECO:0007669"/>
    <property type="project" value="TreeGrafter"/>
</dbReference>
<name>A0A8J2S2W5_9CRUS</name>
<proteinExistence type="predicted"/>